<evidence type="ECO:0000313" key="1">
    <source>
        <dbReference type="EMBL" id="PQA59809.1"/>
    </source>
</evidence>
<evidence type="ECO:0000313" key="2">
    <source>
        <dbReference type="Proteomes" id="UP000239590"/>
    </source>
</evidence>
<protein>
    <recommendedName>
        <fullName evidence="3">Gliding motility-associated C-terminal domain-containing protein</fullName>
    </recommendedName>
</protein>
<comment type="caution">
    <text evidence="1">The sequence shown here is derived from an EMBL/GenBank/DDBJ whole genome shotgun (WGS) entry which is preliminary data.</text>
</comment>
<dbReference type="RefSeq" id="WP_104711580.1">
    <property type="nucleotide sequence ID" value="NZ_PTRA01000001.1"/>
</dbReference>
<dbReference type="NCBIfam" id="TIGR04131">
    <property type="entry name" value="Bac_Flav_CTERM"/>
    <property type="match status" value="1"/>
</dbReference>
<sequence>MKKIYLTFLLVWSVLLARATHIVGGELQFESLRSSINGATHRISLNLYFDDINGQPGANDLTVVISVFRKRDNARMGDLEMPRVASALIPYSNPLCTSAGASLRTRLIRYSSDVIFRQQEFDDPQGYYIVWERCCRNNIITNIVRPQDAATVFYLEMPPLYQNSRPYVNSSPQFTTVKGDFICLNRPFTFDFSAIDPDGDSLRYSLVTPLNGYSNTVNPRPLAQPSSSYPAITWGAGFSATTAIIGNPPLTINPRTGQLSVTATQLGLHVFSVMVEEFRAGKRIGLVRRDFQLKVIDCPMSAPPVVMAREQGKKEFYKPGQTMEMTVGEQRCIDLFFTDKDPNSRLNLKVQALHPNPLQYTITPTQVTLTTGSDTARAQICLGECAESADSRPLRFQVIASDESCPLPQHDTLTISVFVRPRANQKPQVSTTLANNRATVMVGTKLDFNIDGLDLDPDSIRLEARGRGFSLASVGMNFTPSQGLGKARSPFSWTLPCAAVRREPYIVDFYVIDLRCGRNLTDSVSVELTTTGRPSQPPSVATTLPGNTATVTLQGIAGQPIRFQVNAQDPERDPLVLRGQGRGFALGGAGMQWSDQSGTGTVSGPFEWIPTCELMEGLPEKTFIVDFITEDNSCNPNRYDSVKVELVVRDQMVDYEFLPPNVFTPNADGKNDHFSVDDLPLDNCIEQFQYVEIFNRWGKRVFRDTKHNFRWTGEDFSTGQYYYVIKYSKRQFKGVVNLLR</sequence>
<keyword evidence="2" id="KW-1185">Reference proteome</keyword>
<name>A0A2S7IQ68_9BACT</name>
<dbReference type="EMBL" id="PTRA01000001">
    <property type="protein sequence ID" value="PQA59809.1"/>
    <property type="molecule type" value="Genomic_DNA"/>
</dbReference>
<accession>A0A2S7IQ68</accession>
<gene>
    <name evidence="1" type="ORF">C5O19_09360</name>
</gene>
<dbReference type="Proteomes" id="UP000239590">
    <property type="component" value="Unassembled WGS sequence"/>
</dbReference>
<proteinExistence type="predicted"/>
<organism evidence="1 2">
    <name type="scientific">Siphonobacter curvatus</name>
    <dbReference type="NCBI Taxonomy" id="2094562"/>
    <lineage>
        <taxon>Bacteria</taxon>
        <taxon>Pseudomonadati</taxon>
        <taxon>Bacteroidota</taxon>
        <taxon>Cytophagia</taxon>
        <taxon>Cytophagales</taxon>
        <taxon>Cytophagaceae</taxon>
        <taxon>Siphonobacter</taxon>
    </lineage>
</organism>
<dbReference type="InterPro" id="IPR026341">
    <property type="entry name" value="T9SS_type_B"/>
</dbReference>
<dbReference type="AlphaFoldDB" id="A0A2S7IQ68"/>
<dbReference type="OrthoDB" id="1490014at2"/>
<reference evidence="2" key="1">
    <citation type="submission" date="2018-02" db="EMBL/GenBank/DDBJ databases">
        <title>Genome sequencing of Solimonas sp. HR-BB.</title>
        <authorList>
            <person name="Lee Y."/>
            <person name="Jeon C.O."/>
        </authorList>
    </citation>
    <scope>NUCLEOTIDE SEQUENCE [LARGE SCALE GENOMIC DNA]</scope>
    <source>
        <strain evidence="2">HR-U</strain>
    </source>
</reference>
<dbReference type="Pfam" id="PF13585">
    <property type="entry name" value="CHU_C"/>
    <property type="match status" value="1"/>
</dbReference>
<evidence type="ECO:0008006" key="3">
    <source>
        <dbReference type="Google" id="ProtNLM"/>
    </source>
</evidence>